<feature type="transmembrane region" description="Helical" evidence="6">
    <location>
        <begin position="132"/>
        <end position="155"/>
    </location>
</feature>
<feature type="transmembrane region" description="Helical" evidence="6">
    <location>
        <begin position="167"/>
        <end position="186"/>
    </location>
</feature>
<evidence type="ECO:0000313" key="8">
    <source>
        <dbReference type="Proteomes" id="UP001515683"/>
    </source>
</evidence>
<evidence type="ECO:0000256" key="2">
    <source>
        <dbReference type="ARBA" id="ARBA00022475"/>
    </source>
</evidence>
<feature type="transmembrane region" description="Helical" evidence="6">
    <location>
        <begin position="48"/>
        <end position="67"/>
    </location>
</feature>
<comment type="subcellular location">
    <subcellularLocation>
        <location evidence="1">Cell membrane</location>
        <topology evidence="1">Multi-pass membrane protein</topology>
    </subcellularLocation>
</comment>
<evidence type="ECO:0000256" key="4">
    <source>
        <dbReference type="ARBA" id="ARBA00022989"/>
    </source>
</evidence>
<dbReference type="InterPro" id="IPR002797">
    <property type="entry name" value="Polysacc_synth"/>
</dbReference>
<accession>A0ABX0RHZ8</accession>
<evidence type="ECO:0000256" key="6">
    <source>
        <dbReference type="SAM" id="Phobius"/>
    </source>
</evidence>
<proteinExistence type="predicted"/>
<keyword evidence="8" id="KW-1185">Reference proteome</keyword>
<dbReference type="RefSeq" id="WP_167016031.1">
    <property type="nucleotide sequence ID" value="NZ_VWXF01000006.1"/>
</dbReference>
<keyword evidence="2" id="KW-1003">Cell membrane</keyword>
<keyword evidence="3 6" id="KW-0812">Transmembrane</keyword>
<gene>
    <name evidence="7" type="ORF">F3J40_15645</name>
</gene>
<sequence>MRKYIDRLFSNGFFRNISWNFLGFFLPVVVAMVMIPVVMKHIGLERFGVLTLIIVLIGSLTLFDFGVTRSITHFVTKYKEDGQYIEMLTVIKTGWVIITAAILVISALFYFSRDWISWHFFNVSNQEIRNEVAGSMAVIGLCLPFVIAQTTFVGVMEAFGAFKKISIGKAPFSILMYLIPMGISFYSSSLFLITLSLCLLRTVMAVVFFIMMRSEVNKITRVSLFSVPVTKSIAGELVKYGGWISISNIMAPIMLYIDRFFVATIVGAGVFAYYTTPYEVVSRVAIVTVSVCGVLFPVLVSKIHRDVRAANSHFNKAMLGIFLVLIGPTIIGAFISHWFLSIWINPNFADHAWVIFSLFLFGYLVHGLVQPAFIWIQACGKPWINVACQIVDLVLYVIYLPWMTHHYGIFGAAVAWNIRMALSLVVLHTIRLSLYRRELSRSETLSLAS</sequence>
<keyword evidence="4 6" id="KW-1133">Transmembrane helix</keyword>
<evidence type="ECO:0000256" key="1">
    <source>
        <dbReference type="ARBA" id="ARBA00004651"/>
    </source>
</evidence>
<dbReference type="Pfam" id="PF01943">
    <property type="entry name" value="Polysacc_synt"/>
    <property type="match status" value="1"/>
</dbReference>
<keyword evidence="5 6" id="KW-0472">Membrane</keyword>
<dbReference type="PANTHER" id="PTHR30250:SF26">
    <property type="entry name" value="PSMA PROTEIN"/>
    <property type="match status" value="1"/>
</dbReference>
<feature type="transmembrane region" description="Helical" evidence="6">
    <location>
        <begin position="352"/>
        <end position="376"/>
    </location>
</feature>
<feature type="transmembrane region" description="Helical" evidence="6">
    <location>
        <begin position="21"/>
        <end position="42"/>
    </location>
</feature>
<feature type="transmembrane region" description="Helical" evidence="6">
    <location>
        <begin position="253"/>
        <end position="274"/>
    </location>
</feature>
<feature type="transmembrane region" description="Helical" evidence="6">
    <location>
        <begin position="192"/>
        <end position="211"/>
    </location>
</feature>
<dbReference type="Proteomes" id="UP001515683">
    <property type="component" value="Unassembled WGS sequence"/>
</dbReference>
<dbReference type="EMBL" id="VWXF01000006">
    <property type="protein sequence ID" value="NIF23024.1"/>
    <property type="molecule type" value="Genomic_DNA"/>
</dbReference>
<protein>
    <submittedName>
        <fullName evidence="7">Oligosaccharide flippase family protein</fullName>
    </submittedName>
</protein>
<evidence type="ECO:0000313" key="7">
    <source>
        <dbReference type="EMBL" id="NIF23024.1"/>
    </source>
</evidence>
<dbReference type="PANTHER" id="PTHR30250">
    <property type="entry name" value="PST FAMILY PREDICTED COLANIC ACID TRANSPORTER"/>
    <property type="match status" value="1"/>
</dbReference>
<reference evidence="7 8" key="1">
    <citation type="journal article" date="2019" name="bioRxiv">
        <title>Bacteria contribute to plant secondary compound degradation in a generalist herbivore system.</title>
        <authorList>
            <person name="Francoeur C.B."/>
            <person name="Khadempour L."/>
            <person name="Moreira-Soto R.D."/>
            <person name="Gotting K."/>
            <person name="Book A.J."/>
            <person name="Pinto-Tomas A.A."/>
            <person name="Keefover-Ring K."/>
            <person name="Currie C.R."/>
        </authorList>
    </citation>
    <scope>NUCLEOTIDE SEQUENCE [LARGE SCALE GENOMIC DNA]</scope>
    <source>
        <strain evidence="7">Acro-835</strain>
    </source>
</reference>
<feature type="transmembrane region" description="Helical" evidence="6">
    <location>
        <begin position="88"/>
        <end position="112"/>
    </location>
</feature>
<dbReference type="InterPro" id="IPR050833">
    <property type="entry name" value="Poly_Biosynth_Transport"/>
</dbReference>
<evidence type="ECO:0000256" key="3">
    <source>
        <dbReference type="ARBA" id="ARBA00022692"/>
    </source>
</evidence>
<feature type="transmembrane region" description="Helical" evidence="6">
    <location>
        <begin position="321"/>
        <end position="340"/>
    </location>
</feature>
<feature type="transmembrane region" description="Helical" evidence="6">
    <location>
        <begin position="280"/>
        <end position="300"/>
    </location>
</feature>
<name>A0ABX0RHZ8_9GAMM</name>
<evidence type="ECO:0000256" key="5">
    <source>
        <dbReference type="ARBA" id="ARBA00023136"/>
    </source>
</evidence>
<feature type="transmembrane region" description="Helical" evidence="6">
    <location>
        <begin position="408"/>
        <end position="427"/>
    </location>
</feature>
<organism evidence="7 8">
    <name type="scientific">Candidatus Pantoea multigeneris</name>
    <dbReference type="NCBI Taxonomy" id="2608357"/>
    <lineage>
        <taxon>Bacteria</taxon>
        <taxon>Pseudomonadati</taxon>
        <taxon>Pseudomonadota</taxon>
        <taxon>Gammaproteobacteria</taxon>
        <taxon>Enterobacterales</taxon>
        <taxon>Erwiniaceae</taxon>
        <taxon>Pantoea</taxon>
    </lineage>
</organism>
<feature type="transmembrane region" description="Helical" evidence="6">
    <location>
        <begin position="383"/>
        <end position="402"/>
    </location>
</feature>
<comment type="caution">
    <text evidence="7">The sequence shown here is derived from an EMBL/GenBank/DDBJ whole genome shotgun (WGS) entry which is preliminary data.</text>
</comment>